<comment type="caution">
    <text evidence="1">The sequence shown here is derived from an EMBL/GenBank/DDBJ whole genome shotgun (WGS) entry which is preliminary data.</text>
</comment>
<dbReference type="AlphaFoldDB" id="A0AAN7W6T6"/>
<dbReference type="EMBL" id="JAVRQU010000013">
    <property type="protein sequence ID" value="KAK5695774.1"/>
    <property type="molecule type" value="Genomic_DNA"/>
</dbReference>
<gene>
    <name evidence="1" type="ORF">LTR97_008194</name>
</gene>
<sequence>MISTDVPQAWQRTPNCPADFDIGALRFSRSATYTAAEREMVDLDHERTKEQATIAMARLATGSDQVGVEWLVTKPGTGVIVKAEKEVSGVALTFWLHVQPRSSPKFPYRKLRFEGSVDDLIQYCLSTRSRIFDLERFRPKTLVPFARDAVDIDASGIPPRFSLFAALPQEIRTAILQFAIEGLVVLHVDTHVSQSSSQPPTRLWILSRDLNSRGALLHVSRSLRHQSMDAARLLAADRDTRRHVQVVDTTTFEHAETVIKDVTSGLPRTSHPSKLDIIFKLIELNHYTVDTHKLVPPGCTVYLVMVNPESIFYTSYLSTLTSLGVKVFMTKPLDVRMATNEDMLYDECVGFKLGRHDYHSIYYRSCVRRGCTASLIASVLDIDVAGPRAVHELLWIERAGFRLSISDNEAKVLNAILPMSPLFPTA</sequence>
<name>A0AAN7W6T6_9PEZI</name>
<evidence type="ECO:0000313" key="2">
    <source>
        <dbReference type="Proteomes" id="UP001310594"/>
    </source>
</evidence>
<protein>
    <submittedName>
        <fullName evidence="1">Uncharacterized protein</fullName>
    </submittedName>
</protein>
<evidence type="ECO:0000313" key="1">
    <source>
        <dbReference type="EMBL" id="KAK5695774.1"/>
    </source>
</evidence>
<dbReference type="Proteomes" id="UP001310594">
    <property type="component" value="Unassembled WGS sequence"/>
</dbReference>
<proteinExistence type="predicted"/>
<accession>A0AAN7W6T6</accession>
<organism evidence="1 2">
    <name type="scientific">Elasticomyces elasticus</name>
    <dbReference type="NCBI Taxonomy" id="574655"/>
    <lineage>
        <taxon>Eukaryota</taxon>
        <taxon>Fungi</taxon>
        <taxon>Dikarya</taxon>
        <taxon>Ascomycota</taxon>
        <taxon>Pezizomycotina</taxon>
        <taxon>Dothideomycetes</taxon>
        <taxon>Dothideomycetidae</taxon>
        <taxon>Mycosphaerellales</taxon>
        <taxon>Teratosphaeriaceae</taxon>
        <taxon>Elasticomyces</taxon>
    </lineage>
</organism>
<reference evidence="1" key="1">
    <citation type="submission" date="2023-08" db="EMBL/GenBank/DDBJ databases">
        <title>Black Yeasts Isolated from many extreme environments.</title>
        <authorList>
            <person name="Coleine C."/>
            <person name="Stajich J.E."/>
            <person name="Selbmann L."/>
        </authorList>
    </citation>
    <scope>NUCLEOTIDE SEQUENCE</scope>
    <source>
        <strain evidence="1">CCFEE 5810</strain>
    </source>
</reference>